<dbReference type="RefSeq" id="WP_146111594.1">
    <property type="nucleotide sequence ID" value="NZ_PVEP01000005.1"/>
</dbReference>
<keyword evidence="2" id="KW-1185">Reference proteome</keyword>
<dbReference type="EMBL" id="PVEP01000005">
    <property type="protein sequence ID" value="PQV56190.1"/>
    <property type="molecule type" value="Genomic_DNA"/>
</dbReference>
<name>A0A2S8S5W4_9RHOB</name>
<organism evidence="1 2">
    <name type="scientific">Albidovulum denitrificans</name>
    <dbReference type="NCBI Taxonomy" id="404881"/>
    <lineage>
        <taxon>Bacteria</taxon>
        <taxon>Pseudomonadati</taxon>
        <taxon>Pseudomonadota</taxon>
        <taxon>Alphaproteobacteria</taxon>
        <taxon>Rhodobacterales</taxon>
        <taxon>Paracoccaceae</taxon>
        <taxon>Albidovulum</taxon>
    </lineage>
</organism>
<sequence length="165" mass="17085">MLKTIYAPLLIATLAVSGCVDEGGGNSGPRSGSAMPGDMVLNVTHTEVMPNILGGKDVFGRTRDTGKTMVILDSAANGKAVFRRQDVAILSSKNTGNISPTVINTGKKASDVIVLPSMAPKDEIGPMRETSFTLTAAPGNNAITIDGHTLTVLSVQNGIINYSAN</sequence>
<reference evidence="1 2" key="1">
    <citation type="submission" date="2018-02" db="EMBL/GenBank/DDBJ databases">
        <title>Genomic Encyclopedia of Archaeal and Bacterial Type Strains, Phase II (KMG-II): from individual species to whole genera.</title>
        <authorList>
            <person name="Goeker M."/>
        </authorList>
    </citation>
    <scope>NUCLEOTIDE SEQUENCE [LARGE SCALE GENOMIC DNA]</scope>
    <source>
        <strain evidence="1 2">DSM 18921</strain>
    </source>
</reference>
<dbReference type="Proteomes" id="UP000238338">
    <property type="component" value="Unassembled WGS sequence"/>
</dbReference>
<dbReference type="OrthoDB" id="5917509at2"/>
<accession>A0A2S8S5W4</accession>
<evidence type="ECO:0000313" key="2">
    <source>
        <dbReference type="Proteomes" id="UP000238338"/>
    </source>
</evidence>
<comment type="caution">
    <text evidence="1">The sequence shown here is derived from an EMBL/GenBank/DDBJ whole genome shotgun (WGS) entry which is preliminary data.</text>
</comment>
<proteinExistence type="predicted"/>
<dbReference type="PROSITE" id="PS51257">
    <property type="entry name" value="PROKAR_LIPOPROTEIN"/>
    <property type="match status" value="1"/>
</dbReference>
<evidence type="ECO:0000313" key="1">
    <source>
        <dbReference type="EMBL" id="PQV56190.1"/>
    </source>
</evidence>
<protein>
    <submittedName>
        <fullName evidence="1">Uncharacterized protein</fullName>
    </submittedName>
</protein>
<dbReference type="AlphaFoldDB" id="A0A2S8S5W4"/>
<gene>
    <name evidence="1" type="ORF">LX70_02455</name>
</gene>